<feature type="compositionally biased region" description="Basic and acidic residues" evidence="2">
    <location>
        <begin position="357"/>
        <end position="378"/>
    </location>
</feature>
<dbReference type="EMBL" id="NEDP02001913">
    <property type="protein sequence ID" value="OWF52178.1"/>
    <property type="molecule type" value="Genomic_DNA"/>
</dbReference>
<feature type="compositionally biased region" description="Basic and acidic residues" evidence="2">
    <location>
        <begin position="594"/>
        <end position="605"/>
    </location>
</feature>
<dbReference type="Proteomes" id="UP000242188">
    <property type="component" value="Unassembled WGS sequence"/>
</dbReference>
<feature type="compositionally biased region" description="Basic and acidic residues" evidence="2">
    <location>
        <begin position="61"/>
        <end position="72"/>
    </location>
</feature>
<dbReference type="Gene3D" id="3.30.428.10">
    <property type="entry name" value="HIT-like"/>
    <property type="match status" value="1"/>
</dbReference>
<dbReference type="InterPro" id="IPR006767">
    <property type="entry name" value="Cwf19-like_C_dom-2"/>
</dbReference>
<protein>
    <submittedName>
        <fullName evidence="5">CWF19-like protein 2</fullName>
    </submittedName>
</protein>
<evidence type="ECO:0000313" key="5">
    <source>
        <dbReference type="EMBL" id="OWF52178.1"/>
    </source>
</evidence>
<feature type="region of interest" description="Disordered" evidence="2">
    <location>
        <begin position="35"/>
        <end position="115"/>
    </location>
</feature>
<dbReference type="STRING" id="6573.A0A210QTV0"/>
<dbReference type="PANTHER" id="PTHR12072">
    <property type="entry name" value="CWF19, CELL CYCLE CONTROL PROTEIN"/>
    <property type="match status" value="1"/>
</dbReference>
<feature type="compositionally biased region" description="Basic and acidic residues" evidence="2">
    <location>
        <begin position="159"/>
        <end position="173"/>
    </location>
</feature>
<comment type="caution">
    <text evidence="5">The sequence shown here is derived from an EMBL/GenBank/DDBJ whole genome shotgun (WGS) entry which is preliminary data.</text>
</comment>
<feature type="compositionally biased region" description="Polar residues" evidence="2">
    <location>
        <begin position="443"/>
        <end position="459"/>
    </location>
</feature>
<evidence type="ECO:0000256" key="2">
    <source>
        <dbReference type="SAM" id="MobiDB-lite"/>
    </source>
</evidence>
<proteinExistence type="inferred from homology"/>
<evidence type="ECO:0000313" key="6">
    <source>
        <dbReference type="Proteomes" id="UP000242188"/>
    </source>
</evidence>
<reference evidence="5 6" key="1">
    <citation type="journal article" date="2017" name="Nat. Ecol. Evol.">
        <title>Scallop genome provides insights into evolution of bilaterian karyotype and development.</title>
        <authorList>
            <person name="Wang S."/>
            <person name="Zhang J."/>
            <person name="Jiao W."/>
            <person name="Li J."/>
            <person name="Xun X."/>
            <person name="Sun Y."/>
            <person name="Guo X."/>
            <person name="Huan P."/>
            <person name="Dong B."/>
            <person name="Zhang L."/>
            <person name="Hu X."/>
            <person name="Sun X."/>
            <person name="Wang J."/>
            <person name="Zhao C."/>
            <person name="Wang Y."/>
            <person name="Wang D."/>
            <person name="Huang X."/>
            <person name="Wang R."/>
            <person name="Lv J."/>
            <person name="Li Y."/>
            <person name="Zhang Z."/>
            <person name="Liu B."/>
            <person name="Lu W."/>
            <person name="Hui Y."/>
            <person name="Liang J."/>
            <person name="Zhou Z."/>
            <person name="Hou R."/>
            <person name="Li X."/>
            <person name="Liu Y."/>
            <person name="Li H."/>
            <person name="Ning X."/>
            <person name="Lin Y."/>
            <person name="Zhao L."/>
            <person name="Xing Q."/>
            <person name="Dou J."/>
            <person name="Li Y."/>
            <person name="Mao J."/>
            <person name="Guo H."/>
            <person name="Dou H."/>
            <person name="Li T."/>
            <person name="Mu C."/>
            <person name="Jiang W."/>
            <person name="Fu Q."/>
            <person name="Fu X."/>
            <person name="Miao Y."/>
            <person name="Liu J."/>
            <person name="Yu Q."/>
            <person name="Li R."/>
            <person name="Liao H."/>
            <person name="Li X."/>
            <person name="Kong Y."/>
            <person name="Jiang Z."/>
            <person name="Chourrout D."/>
            <person name="Li R."/>
            <person name="Bao Z."/>
        </authorList>
    </citation>
    <scope>NUCLEOTIDE SEQUENCE [LARGE SCALE GENOMIC DNA]</scope>
    <source>
        <strain evidence="5 6">PY_sf001</strain>
    </source>
</reference>
<feature type="compositionally biased region" description="Basic and acidic residues" evidence="2">
    <location>
        <begin position="35"/>
        <end position="51"/>
    </location>
</feature>
<dbReference type="GO" id="GO:0000398">
    <property type="term" value="P:mRNA splicing, via spliceosome"/>
    <property type="evidence" value="ECO:0007669"/>
    <property type="project" value="TreeGrafter"/>
</dbReference>
<feature type="domain" description="Cwf19-like protein C-terminal" evidence="3">
    <location>
        <begin position="810"/>
        <end position="904"/>
    </location>
</feature>
<feature type="compositionally biased region" description="Basic residues" evidence="2">
    <location>
        <begin position="323"/>
        <end position="356"/>
    </location>
</feature>
<feature type="compositionally biased region" description="Basic and acidic residues" evidence="2">
    <location>
        <begin position="385"/>
        <end position="395"/>
    </location>
</feature>
<dbReference type="GO" id="GO:0071014">
    <property type="term" value="C:post-mRNA release spliceosomal complex"/>
    <property type="evidence" value="ECO:0007669"/>
    <property type="project" value="TreeGrafter"/>
</dbReference>
<dbReference type="InterPro" id="IPR006768">
    <property type="entry name" value="Cwf19-like_C_dom-1"/>
</dbReference>
<evidence type="ECO:0000256" key="1">
    <source>
        <dbReference type="ARBA" id="ARBA00006795"/>
    </source>
</evidence>
<dbReference type="InterPro" id="IPR040194">
    <property type="entry name" value="Cwf19-like"/>
</dbReference>
<name>A0A210QTV0_MIZYE</name>
<accession>A0A210QTV0</accession>
<evidence type="ECO:0000259" key="3">
    <source>
        <dbReference type="Pfam" id="PF04676"/>
    </source>
</evidence>
<feature type="region of interest" description="Disordered" evidence="2">
    <location>
        <begin position="1"/>
        <end position="21"/>
    </location>
</feature>
<feature type="region of interest" description="Disordered" evidence="2">
    <location>
        <begin position="159"/>
        <end position="212"/>
    </location>
</feature>
<feature type="compositionally biased region" description="Low complexity" evidence="2">
    <location>
        <begin position="460"/>
        <end position="476"/>
    </location>
</feature>
<feature type="compositionally biased region" description="Basic and acidic residues" evidence="2">
    <location>
        <begin position="422"/>
        <end position="442"/>
    </location>
</feature>
<feature type="region of interest" description="Disordered" evidence="2">
    <location>
        <begin position="538"/>
        <end position="605"/>
    </location>
</feature>
<feature type="domain" description="Cwf19-like C-terminal" evidence="4">
    <location>
        <begin position="681"/>
        <end position="801"/>
    </location>
</feature>
<dbReference type="PANTHER" id="PTHR12072:SF5">
    <property type="entry name" value="CWF19-LIKE PROTEIN 2"/>
    <property type="match status" value="1"/>
</dbReference>
<comment type="similarity">
    <text evidence="1">Belongs to the CWF19 family.</text>
</comment>
<feature type="compositionally biased region" description="Basic and acidic residues" evidence="2">
    <location>
        <begin position="99"/>
        <end position="115"/>
    </location>
</feature>
<dbReference type="Pfam" id="PF04677">
    <property type="entry name" value="CwfJ_C_1"/>
    <property type="match status" value="1"/>
</dbReference>
<keyword evidence="6" id="KW-1185">Reference proteome</keyword>
<feature type="compositionally biased region" description="Basic and acidic residues" evidence="2">
    <location>
        <begin position="257"/>
        <end position="288"/>
    </location>
</feature>
<evidence type="ECO:0000259" key="4">
    <source>
        <dbReference type="Pfam" id="PF04677"/>
    </source>
</evidence>
<dbReference type="InterPro" id="IPR036265">
    <property type="entry name" value="HIT-like_sf"/>
</dbReference>
<feature type="region of interest" description="Disordered" evidence="2">
    <location>
        <begin position="255"/>
        <end position="493"/>
    </location>
</feature>
<feature type="compositionally biased region" description="Basic and acidic residues" evidence="2">
    <location>
        <begin position="8"/>
        <end position="21"/>
    </location>
</feature>
<dbReference type="SUPFAM" id="SSF54197">
    <property type="entry name" value="HIT-like"/>
    <property type="match status" value="1"/>
</dbReference>
<sequence length="911" mass="105501">MATCVPFESEKVKDAKREEKQRARAVVLEKAKKEYEKAEWRKEQAKLRGEDEWMLPSIQSRIDKEEKEMEKVKSKKRSKEKKKKRKLKKEKKRKKKHQKGSDSESKSDSDADEIWVEKPKERNKFVEEQLTAVKGPQLQRDSWMEAPIDLIPLTSRQEIRESIQKDKEEKEKQQNLLDQPGQHALELNPYWKEGGTGLPTNEGEKDKPVALMGDGGVSWLRKAYDRCVQKAKEENKTVEEVAADTYGSLKSLKRKLAAAEKANKELSKGERTCRSPEARRKSFRKPDNSDTFGDDYQTSSRKMSFKKPGSSDDESKSRSQARDRKRSRSRSGERHRSRSKDKYRKSSNFMNKRRERSRSCERELLEKKSRLCDRDSRERSKRFRRPGDSDEDVKTKCRPMFRGPSEGDDSRDRSTSFSPRNSGKEDNYTPSWRKKEFMKTKQVEQNSSKISTEKPSMNISSSVSSTSSDSSSSSESDSADESGKRDAVNPSIETAKKQEIKVLSEQEMNLLGAKLVKAELMGNEVMVSKIKAQMEASRKLKEEHKTMPRIVGEKEEEAEDEYVVLSRTGPDGIAQPLPDRQHPKEQGKRRRKKEKVETHDKVGDRQRYFDDDDQFDLNTLVLREKMGTAEDQNSMFARLAGRAVEKTDDDYQLDDMFISRAGKKQSDSRTEEKERCLAMGEHRKMASVMEKCQFCFGNVPKHLIIAIGTKVYLCMPNHCSLTEGHCLVVPMQHVASSTAMDEDVWNEVQLFRKTLTKLFLDLDQDVVFMETSMGLKHSPHMYLECVPMQRETGDLAPIYFKKAIQDSETEWTQNKKVVDLSQKSIRRAVPKGFPFFSVDFGLQGGFAHVIEDEQVFPRYFGKEIIGGMLDVEPRLWRKNQKESFDEQRKKVLQFSEWWKPHDWTQNLHQDG</sequence>
<dbReference type="AlphaFoldDB" id="A0A210QTV0"/>
<organism evidence="5 6">
    <name type="scientific">Mizuhopecten yessoensis</name>
    <name type="common">Japanese scallop</name>
    <name type="synonym">Patinopecten yessoensis</name>
    <dbReference type="NCBI Taxonomy" id="6573"/>
    <lineage>
        <taxon>Eukaryota</taxon>
        <taxon>Metazoa</taxon>
        <taxon>Spiralia</taxon>
        <taxon>Lophotrochozoa</taxon>
        <taxon>Mollusca</taxon>
        <taxon>Bivalvia</taxon>
        <taxon>Autobranchia</taxon>
        <taxon>Pteriomorphia</taxon>
        <taxon>Pectinida</taxon>
        <taxon>Pectinoidea</taxon>
        <taxon>Pectinidae</taxon>
        <taxon>Mizuhopecten</taxon>
    </lineage>
</organism>
<dbReference type="OrthoDB" id="2113965at2759"/>
<feature type="compositionally biased region" description="Basic residues" evidence="2">
    <location>
        <begin position="73"/>
        <end position="98"/>
    </location>
</feature>
<dbReference type="Pfam" id="PF04676">
    <property type="entry name" value="CwfJ_C_2"/>
    <property type="match status" value="1"/>
</dbReference>
<feature type="compositionally biased region" description="Basic and acidic residues" evidence="2">
    <location>
        <begin position="309"/>
        <end position="322"/>
    </location>
</feature>
<gene>
    <name evidence="5" type="ORF">KP79_PYT00631</name>
</gene>